<name>A0A5J4WIZ6_9EUKA</name>
<sequence length="104" mass="12035">MSTCRLATLTQMTTSIDVKVNSFILSGLVKCEDLNVLPEFSENVIPPENPQTSLRVVRIIVETFQTDEKYLKYQEIEAVMQMIREDEDSEDSKERILTHKRITL</sequence>
<evidence type="ECO:0000313" key="1">
    <source>
        <dbReference type="EMBL" id="KAA6394265.1"/>
    </source>
</evidence>
<comment type="caution">
    <text evidence="1">The sequence shown here is derived from an EMBL/GenBank/DDBJ whole genome shotgun (WGS) entry which is preliminary data.</text>
</comment>
<protein>
    <submittedName>
        <fullName evidence="1">Uncharacterized protein</fullName>
    </submittedName>
</protein>
<gene>
    <name evidence="1" type="ORF">EZS28_010209</name>
</gene>
<accession>A0A5J4WIZ6</accession>
<organism evidence="1 2">
    <name type="scientific">Streblomastix strix</name>
    <dbReference type="NCBI Taxonomy" id="222440"/>
    <lineage>
        <taxon>Eukaryota</taxon>
        <taxon>Metamonada</taxon>
        <taxon>Preaxostyla</taxon>
        <taxon>Oxymonadida</taxon>
        <taxon>Streblomastigidae</taxon>
        <taxon>Streblomastix</taxon>
    </lineage>
</organism>
<dbReference type="Proteomes" id="UP000324800">
    <property type="component" value="Unassembled WGS sequence"/>
</dbReference>
<dbReference type="EMBL" id="SNRW01001991">
    <property type="protein sequence ID" value="KAA6394265.1"/>
    <property type="molecule type" value="Genomic_DNA"/>
</dbReference>
<reference evidence="1 2" key="1">
    <citation type="submission" date="2019-03" db="EMBL/GenBank/DDBJ databases">
        <title>Single cell metagenomics reveals metabolic interactions within the superorganism composed of flagellate Streblomastix strix and complex community of Bacteroidetes bacteria on its surface.</title>
        <authorList>
            <person name="Treitli S.C."/>
            <person name="Kolisko M."/>
            <person name="Husnik F."/>
            <person name="Keeling P."/>
            <person name="Hampl V."/>
        </authorList>
    </citation>
    <scope>NUCLEOTIDE SEQUENCE [LARGE SCALE GENOMIC DNA]</scope>
    <source>
        <strain evidence="1">ST1C</strain>
    </source>
</reference>
<dbReference type="AlphaFoldDB" id="A0A5J4WIZ6"/>
<evidence type="ECO:0000313" key="2">
    <source>
        <dbReference type="Proteomes" id="UP000324800"/>
    </source>
</evidence>
<proteinExistence type="predicted"/>